<dbReference type="Pfam" id="PF08279">
    <property type="entry name" value="HTH_11"/>
    <property type="match status" value="1"/>
</dbReference>
<dbReference type="InterPro" id="IPR013196">
    <property type="entry name" value="HTH_11"/>
</dbReference>
<protein>
    <submittedName>
        <fullName evidence="3">YafY family transcriptional regulator</fullName>
    </submittedName>
</protein>
<dbReference type="Pfam" id="PF13280">
    <property type="entry name" value="WYL"/>
    <property type="match status" value="1"/>
</dbReference>
<dbReference type="Gene3D" id="1.10.10.10">
    <property type="entry name" value="Winged helix-like DNA-binding domain superfamily/Winged helix DNA-binding domain"/>
    <property type="match status" value="1"/>
</dbReference>
<feature type="domain" description="Helix-turn-helix type 11" evidence="1">
    <location>
        <begin position="6"/>
        <end position="62"/>
    </location>
</feature>
<dbReference type="PANTHER" id="PTHR34580:SF3">
    <property type="entry name" value="PROTEIN PAFB"/>
    <property type="match status" value="1"/>
</dbReference>
<dbReference type="SUPFAM" id="SSF46785">
    <property type="entry name" value="Winged helix' DNA-binding domain"/>
    <property type="match status" value="1"/>
</dbReference>
<dbReference type="Proteomes" id="UP000320216">
    <property type="component" value="Chromosome"/>
</dbReference>
<accession>A0A5B8M5F1</accession>
<dbReference type="RefSeq" id="WP_146320051.1">
    <property type="nucleotide sequence ID" value="NZ_CP042305.1"/>
</dbReference>
<sequence length="236" mass="25791">MNRTDRLYALVAELRAVSPRPRSATWLARRFEVSVRTIERDLSALQQSGEPIWAEPGRTGGYCIDRDRTLPPVNFTPSEAVAIAVALRSSAGSPFAQAGNTALRKLVSAMRDADTAQADELASRVHFVGTPGAAAGPGDAVPPAIVEAVTSRRVLRLAYRDGSGNRTRREVEPVGYVGATSGWYLLAWCRLREGIRAFRFDRIEHVTPTAQLSPPRRVTAEEIQVPEGDLRTLALF</sequence>
<dbReference type="PANTHER" id="PTHR34580">
    <property type="match status" value="1"/>
</dbReference>
<dbReference type="PROSITE" id="PS52050">
    <property type="entry name" value="WYL"/>
    <property type="match status" value="1"/>
</dbReference>
<evidence type="ECO:0000313" key="4">
    <source>
        <dbReference type="Proteomes" id="UP000320216"/>
    </source>
</evidence>
<dbReference type="KEGG" id="huw:FPZ11_08625"/>
<evidence type="ECO:0000313" key="3">
    <source>
        <dbReference type="EMBL" id="QDZ14812.1"/>
    </source>
</evidence>
<evidence type="ECO:0000259" key="1">
    <source>
        <dbReference type="Pfam" id="PF08279"/>
    </source>
</evidence>
<proteinExistence type="predicted"/>
<dbReference type="AlphaFoldDB" id="A0A5B8M5F1"/>
<feature type="domain" description="WYL" evidence="2">
    <location>
        <begin position="144"/>
        <end position="207"/>
    </location>
</feature>
<evidence type="ECO:0000259" key="2">
    <source>
        <dbReference type="Pfam" id="PF13280"/>
    </source>
</evidence>
<gene>
    <name evidence="3" type="ORF">FPZ11_08625</name>
</gene>
<organism evidence="3 4">
    <name type="scientific">Humibacter ginsenosidimutans</name>
    <dbReference type="NCBI Taxonomy" id="2599293"/>
    <lineage>
        <taxon>Bacteria</taxon>
        <taxon>Bacillati</taxon>
        <taxon>Actinomycetota</taxon>
        <taxon>Actinomycetes</taxon>
        <taxon>Micrococcales</taxon>
        <taxon>Microbacteriaceae</taxon>
        <taxon>Humibacter</taxon>
    </lineage>
</organism>
<dbReference type="InterPro" id="IPR051534">
    <property type="entry name" value="CBASS_pafABC_assoc_protein"/>
</dbReference>
<keyword evidence="4" id="KW-1185">Reference proteome</keyword>
<dbReference type="EMBL" id="CP042305">
    <property type="protein sequence ID" value="QDZ14812.1"/>
    <property type="molecule type" value="Genomic_DNA"/>
</dbReference>
<dbReference type="InterPro" id="IPR036388">
    <property type="entry name" value="WH-like_DNA-bd_sf"/>
</dbReference>
<dbReference type="OrthoDB" id="3171994at2"/>
<dbReference type="InterPro" id="IPR036390">
    <property type="entry name" value="WH_DNA-bd_sf"/>
</dbReference>
<dbReference type="InterPro" id="IPR026881">
    <property type="entry name" value="WYL_dom"/>
</dbReference>
<name>A0A5B8M5F1_9MICO</name>
<reference evidence="3 4" key="1">
    <citation type="submission" date="2019-07" db="EMBL/GenBank/DDBJ databases">
        <title>Full genome sequence of Humibacter sp. WJ7-1.</title>
        <authorList>
            <person name="Im W.-T."/>
        </authorList>
    </citation>
    <scope>NUCLEOTIDE SEQUENCE [LARGE SCALE GENOMIC DNA]</scope>
    <source>
        <strain evidence="3 4">WJ7-1</strain>
    </source>
</reference>